<accession>A0A395LIB9</accession>
<keyword evidence="4" id="KW-1185">Reference proteome</keyword>
<dbReference type="AlphaFoldDB" id="A0A395LIB9"/>
<dbReference type="Pfam" id="PF13649">
    <property type="entry name" value="Methyltransf_25"/>
    <property type="match status" value="1"/>
</dbReference>
<sequence>MMHTLQDEQKVQESWYSFPYHYVSALPPQFGVARTYDWCLNYVSAITFLLDRIGAEESRSKIIDIGCGDGRLTHELAKRFPDSQLTGIDYSAQAIGLARALNSGANLRFEARDLIADPIEADNDAAALMEVYEHIEPSKADAFLRGVRDTLRPGGVLHLTVPHVNQPLAPHHFRHFTSSVLAAEISQYFEIEELKPFERISGKRRWMNRLLMNRFFVLNHQGALNAVFRHYMKTMFHCEGEDQCQRLYLRAIRR</sequence>
<dbReference type="Proteomes" id="UP000254101">
    <property type="component" value="Unassembled WGS sequence"/>
</dbReference>
<organism evidence="3 4">
    <name type="scientific">Alteriqipengyuania lutimaris</name>
    <dbReference type="NCBI Taxonomy" id="1538146"/>
    <lineage>
        <taxon>Bacteria</taxon>
        <taxon>Pseudomonadati</taxon>
        <taxon>Pseudomonadota</taxon>
        <taxon>Alphaproteobacteria</taxon>
        <taxon>Sphingomonadales</taxon>
        <taxon>Erythrobacteraceae</taxon>
        <taxon>Alteriqipengyuania</taxon>
    </lineage>
</organism>
<dbReference type="GO" id="GO:0032259">
    <property type="term" value="P:methylation"/>
    <property type="evidence" value="ECO:0007669"/>
    <property type="project" value="UniProtKB-KW"/>
</dbReference>
<dbReference type="PANTHER" id="PTHR43861">
    <property type="entry name" value="TRANS-ACONITATE 2-METHYLTRANSFERASE-RELATED"/>
    <property type="match status" value="1"/>
</dbReference>
<dbReference type="OrthoDB" id="9777638at2"/>
<dbReference type="RefSeq" id="WP_115490940.1">
    <property type="nucleotide sequence ID" value="NZ_JACHWW010000001.1"/>
</dbReference>
<keyword evidence="3" id="KW-0489">Methyltransferase</keyword>
<dbReference type="InterPro" id="IPR029063">
    <property type="entry name" value="SAM-dependent_MTases_sf"/>
</dbReference>
<evidence type="ECO:0000259" key="2">
    <source>
        <dbReference type="Pfam" id="PF13649"/>
    </source>
</evidence>
<dbReference type="CDD" id="cd02440">
    <property type="entry name" value="AdoMet_MTases"/>
    <property type="match status" value="1"/>
</dbReference>
<name>A0A395LIB9_9SPHN</name>
<evidence type="ECO:0000313" key="4">
    <source>
        <dbReference type="Proteomes" id="UP000254101"/>
    </source>
</evidence>
<dbReference type="Gene3D" id="3.40.50.150">
    <property type="entry name" value="Vaccinia Virus protein VP39"/>
    <property type="match status" value="1"/>
</dbReference>
<comment type="caution">
    <text evidence="3">The sequence shown here is derived from an EMBL/GenBank/DDBJ whole genome shotgun (WGS) entry which is preliminary data.</text>
</comment>
<evidence type="ECO:0000313" key="3">
    <source>
        <dbReference type="EMBL" id="RDS76716.1"/>
    </source>
</evidence>
<dbReference type="SUPFAM" id="SSF53335">
    <property type="entry name" value="S-adenosyl-L-methionine-dependent methyltransferases"/>
    <property type="match status" value="1"/>
</dbReference>
<dbReference type="GO" id="GO:0008168">
    <property type="term" value="F:methyltransferase activity"/>
    <property type="evidence" value="ECO:0007669"/>
    <property type="project" value="UniProtKB-KW"/>
</dbReference>
<dbReference type="EMBL" id="QRBB01000001">
    <property type="protein sequence ID" value="RDS76716.1"/>
    <property type="molecule type" value="Genomic_DNA"/>
</dbReference>
<feature type="domain" description="Methyltransferase" evidence="2">
    <location>
        <begin position="62"/>
        <end position="155"/>
    </location>
</feature>
<dbReference type="InterPro" id="IPR041698">
    <property type="entry name" value="Methyltransf_25"/>
</dbReference>
<gene>
    <name evidence="3" type="ORF">DL238_03250</name>
</gene>
<keyword evidence="1 3" id="KW-0808">Transferase</keyword>
<proteinExistence type="predicted"/>
<evidence type="ECO:0000256" key="1">
    <source>
        <dbReference type="ARBA" id="ARBA00022679"/>
    </source>
</evidence>
<protein>
    <submittedName>
        <fullName evidence="3">Class I SAM-dependent methyltransferase</fullName>
    </submittedName>
</protein>
<reference evidence="3 4" key="1">
    <citation type="submission" date="2018-07" db="EMBL/GenBank/DDBJ databases">
        <title>Erythrobacter nanhaiensis sp. nov., a novel member of the genus Erythrobacter isolated from the South China Sea.</title>
        <authorList>
            <person name="Chen X."/>
            <person name="Liu J."/>
        </authorList>
    </citation>
    <scope>NUCLEOTIDE SEQUENCE [LARGE SCALE GENOMIC DNA]</scope>
    <source>
        <strain evidence="3 4">S-5</strain>
    </source>
</reference>